<proteinExistence type="predicted"/>
<reference evidence="1 2" key="1">
    <citation type="submission" date="2019-10" db="EMBL/GenBank/DDBJ databases">
        <title>Muricauda olearia CL-SS4 JCM15563 genome.</title>
        <authorList>
            <person name="Liu L."/>
        </authorList>
    </citation>
    <scope>NUCLEOTIDE SEQUENCE [LARGE SCALE GENOMIC DNA]</scope>
    <source>
        <strain evidence="1 2">CL-SS4</strain>
    </source>
</reference>
<dbReference type="EMBL" id="WELG01000001">
    <property type="protein sequence ID" value="KAB7530207.1"/>
    <property type="molecule type" value="Genomic_DNA"/>
</dbReference>
<sequence length="74" mass="8689">MAIETETIGNKVWDAIIDVLTIERINTILEKNREMEGFIGEEVMMGHLEKCMVDKGNAIHCQYKRMNNKYRESR</sequence>
<organism evidence="1 2">
    <name type="scientific">Flagellimonas olearia</name>
    <dbReference type="NCBI Taxonomy" id="552546"/>
    <lineage>
        <taxon>Bacteria</taxon>
        <taxon>Pseudomonadati</taxon>
        <taxon>Bacteroidota</taxon>
        <taxon>Flavobacteriia</taxon>
        <taxon>Flavobacteriales</taxon>
        <taxon>Flavobacteriaceae</taxon>
        <taxon>Flagellimonas</taxon>
    </lineage>
</organism>
<name>A0A6I1DZD8_9FLAO</name>
<accession>A0A6I1DZD8</accession>
<dbReference type="RefSeq" id="WP_152130140.1">
    <property type="nucleotide sequence ID" value="NZ_WELG01000001.1"/>
</dbReference>
<evidence type="ECO:0000313" key="2">
    <source>
        <dbReference type="Proteomes" id="UP000429785"/>
    </source>
</evidence>
<comment type="caution">
    <text evidence="1">The sequence shown here is derived from an EMBL/GenBank/DDBJ whole genome shotgun (WGS) entry which is preliminary data.</text>
</comment>
<evidence type="ECO:0000313" key="1">
    <source>
        <dbReference type="EMBL" id="KAB7530207.1"/>
    </source>
</evidence>
<dbReference type="Proteomes" id="UP000429785">
    <property type="component" value="Unassembled WGS sequence"/>
</dbReference>
<protein>
    <submittedName>
        <fullName evidence="1">Uncharacterized protein</fullName>
    </submittedName>
</protein>
<dbReference type="AlphaFoldDB" id="A0A6I1DZD8"/>
<gene>
    <name evidence="1" type="ORF">F8C76_01480</name>
</gene>